<name>I7MEH1_TETTS</name>
<dbReference type="InParanoid" id="I7MEH1"/>
<reference evidence="4" key="1">
    <citation type="journal article" date="2006" name="PLoS Biol.">
        <title>Macronuclear genome sequence of the ciliate Tetrahymena thermophila, a model eukaryote.</title>
        <authorList>
            <person name="Eisen J.A."/>
            <person name="Coyne R.S."/>
            <person name="Wu M."/>
            <person name="Wu D."/>
            <person name="Thiagarajan M."/>
            <person name="Wortman J.R."/>
            <person name="Badger J.H."/>
            <person name="Ren Q."/>
            <person name="Amedeo P."/>
            <person name="Jones K.M."/>
            <person name="Tallon L.J."/>
            <person name="Delcher A.L."/>
            <person name="Salzberg S.L."/>
            <person name="Silva J.C."/>
            <person name="Haas B.J."/>
            <person name="Majoros W.H."/>
            <person name="Farzad M."/>
            <person name="Carlton J.M."/>
            <person name="Smith R.K. Jr."/>
            <person name="Garg J."/>
            <person name="Pearlman R.E."/>
            <person name="Karrer K.M."/>
            <person name="Sun L."/>
            <person name="Manning G."/>
            <person name="Elde N.C."/>
            <person name="Turkewitz A.P."/>
            <person name="Asai D.J."/>
            <person name="Wilkes D.E."/>
            <person name="Wang Y."/>
            <person name="Cai H."/>
            <person name="Collins K."/>
            <person name="Stewart B.A."/>
            <person name="Lee S.R."/>
            <person name="Wilamowska K."/>
            <person name="Weinberg Z."/>
            <person name="Ruzzo W.L."/>
            <person name="Wloga D."/>
            <person name="Gaertig J."/>
            <person name="Frankel J."/>
            <person name="Tsao C.-C."/>
            <person name="Gorovsky M.A."/>
            <person name="Keeling P.J."/>
            <person name="Waller R.F."/>
            <person name="Patron N.J."/>
            <person name="Cherry J.M."/>
            <person name="Stover N.A."/>
            <person name="Krieger C.J."/>
            <person name="del Toro C."/>
            <person name="Ryder H.F."/>
            <person name="Williamson S.C."/>
            <person name="Barbeau R.A."/>
            <person name="Hamilton E.P."/>
            <person name="Orias E."/>
        </authorList>
    </citation>
    <scope>NUCLEOTIDE SEQUENCE [LARGE SCALE GENOMIC DNA]</scope>
    <source>
        <strain evidence="4">SB210</strain>
    </source>
</reference>
<dbReference type="Proteomes" id="UP000009168">
    <property type="component" value="Unassembled WGS sequence"/>
</dbReference>
<dbReference type="KEGG" id="tet:TTHERM_00189120"/>
<dbReference type="SUPFAM" id="SSF52047">
    <property type="entry name" value="RNI-like"/>
    <property type="match status" value="1"/>
</dbReference>
<dbReference type="Pfam" id="PF13516">
    <property type="entry name" value="LRR_6"/>
    <property type="match status" value="6"/>
</dbReference>
<proteinExistence type="predicted"/>
<feature type="coiled-coil region" evidence="1">
    <location>
        <begin position="23"/>
        <end position="50"/>
    </location>
</feature>
<keyword evidence="1" id="KW-0175">Coiled coil</keyword>
<accession>I7MEH1</accession>
<protein>
    <recommendedName>
        <fullName evidence="5">Leucine Rich Repeat family protein</fullName>
    </recommendedName>
</protein>
<dbReference type="SMART" id="SM00368">
    <property type="entry name" value="LRR_RI"/>
    <property type="match status" value="10"/>
</dbReference>
<feature type="region of interest" description="Disordered" evidence="2">
    <location>
        <begin position="946"/>
        <end position="969"/>
    </location>
</feature>
<dbReference type="eggNOG" id="KOG4308">
    <property type="taxonomic scope" value="Eukaryota"/>
</dbReference>
<dbReference type="InterPro" id="IPR032675">
    <property type="entry name" value="LRR_dom_sf"/>
</dbReference>
<organism evidence="3 4">
    <name type="scientific">Tetrahymena thermophila (strain SB210)</name>
    <dbReference type="NCBI Taxonomy" id="312017"/>
    <lineage>
        <taxon>Eukaryota</taxon>
        <taxon>Sar</taxon>
        <taxon>Alveolata</taxon>
        <taxon>Ciliophora</taxon>
        <taxon>Intramacronucleata</taxon>
        <taxon>Oligohymenophorea</taxon>
        <taxon>Hymenostomatida</taxon>
        <taxon>Tetrahymenina</taxon>
        <taxon>Tetrahymenidae</taxon>
        <taxon>Tetrahymena</taxon>
    </lineage>
</organism>
<dbReference type="PANTHER" id="PTHR24114:SF2">
    <property type="entry name" value="F-BOX DOMAIN-CONTAINING PROTEIN-RELATED"/>
    <property type="match status" value="1"/>
</dbReference>
<evidence type="ECO:0000313" key="4">
    <source>
        <dbReference type="Proteomes" id="UP000009168"/>
    </source>
</evidence>
<dbReference type="InterPro" id="IPR001611">
    <property type="entry name" value="Leu-rich_rpt"/>
</dbReference>
<keyword evidence="4" id="KW-1185">Reference proteome</keyword>
<dbReference type="OrthoDB" id="292937at2759"/>
<evidence type="ECO:0008006" key="5">
    <source>
        <dbReference type="Google" id="ProtNLM"/>
    </source>
</evidence>
<dbReference type="PANTHER" id="PTHR24114">
    <property type="entry name" value="LEUCINE RICH REPEAT FAMILY PROTEIN"/>
    <property type="match status" value="1"/>
</dbReference>
<dbReference type="AlphaFoldDB" id="I7MEH1"/>
<dbReference type="GeneID" id="7830847"/>
<dbReference type="Gene3D" id="3.80.10.10">
    <property type="entry name" value="Ribonuclease Inhibitor"/>
    <property type="match status" value="4"/>
</dbReference>
<gene>
    <name evidence="3" type="ORF">TTHERM_00189120</name>
</gene>
<dbReference type="RefSeq" id="XP_001016588.2">
    <property type="nucleotide sequence ID" value="XM_001016588.2"/>
</dbReference>
<evidence type="ECO:0000256" key="2">
    <source>
        <dbReference type="SAM" id="MobiDB-lite"/>
    </source>
</evidence>
<sequence>MASSNVSQYNTVKTQTGFRLQSAQNYKKEFSRLNDSFNELKDKIQDAQGTKFTFYRLNKQKNEQKQQRCNIQMSRECGTVSKRNQSANYYDPSSISKTGEDIQVSRNEIFIKDLSESGQRSKRITSLNRGGMQSSIAGNKSGDCQYCCGQVIQSKSGLPIKSFNTFLNAKKQINDNNSAVFTQKGCTCNNNDKQRSIISPYNPQLDDSINMGYNSQNISMNLMNNGNFTNSSLNNMKVKVSSKAVVNSLLSISAKARSLSMNNNYANNAGSNQRVQKTNPTTTGWNIHIDNHDKTLLSALDPDEIEKIKNSAELIHTLSIDTILDLYTAKCQDNQIEYIPEQAMNFIIKFKKTSKKRQLKLQDLSLGSKSAYLISEILKESDHFCRLYLDKNQVGNQGAYFLSEMLQVNSSLIHLDVSGNNIGPEGFEVLFRSLIYNCTLISLDVASKDGLNRNRIGQIGADQLEKLLRFNSSIQFLNLCGTSINNDQLKLIMKGLNDGKSLTMIDISQNDLDSNAAEIIVSNIQNSNITELYMSSNQIGDVGLSYFQDVGLHSKLYPLETLDLSQNKITTRGLAGFFQSMHKNQNLHKLILNDNNFQGIQMNKIAEFLHENTGIQHLSFERCEIQPEGVSSIAYGLEKNKNLTYLNLKENKVRNQGAKSLAEALSHKSHLQVLDLSLCKIEDEGGMALAAALTKSSLYSLNLRENSLHDCVGALICSSLEKNTYIRKINVERNPINYSYQEKIKKSLQYNQSLFESKKIPMFTDILNNMKGKQKENEDLDEQQVMKGQQYDFLQSQVDNLKQKLQKLLHEEEAKMIQVEAIKKEVQAEFDQYEKAILNQKKEQNQWHQQYQENVEDVERKIKQQNSDKTKILQEIAARKQYIEKKKEELLTQKLNQQSKLREAETQTKQIAVITSQIQAKIDDKKQQILQKQQEIQALEQLEQLEQEQPKEKRSQQGLREISTKKNKK</sequence>
<dbReference type="InterPro" id="IPR052394">
    <property type="entry name" value="LRR-containing"/>
</dbReference>
<evidence type="ECO:0000256" key="1">
    <source>
        <dbReference type="SAM" id="Coils"/>
    </source>
</evidence>
<dbReference type="EMBL" id="GG662693">
    <property type="protein sequence ID" value="EAR96343.2"/>
    <property type="molecule type" value="Genomic_DNA"/>
</dbReference>
<evidence type="ECO:0000313" key="3">
    <source>
        <dbReference type="EMBL" id="EAR96343.2"/>
    </source>
</evidence>